<keyword evidence="10" id="KW-1185">Reference proteome</keyword>
<dbReference type="SUPFAM" id="SSF48264">
    <property type="entry name" value="Cytochrome P450"/>
    <property type="match status" value="1"/>
</dbReference>
<dbReference type="GO" id="GO:0004497">
    <property type="term" value="F:monooxygenase activity"/>
    <property type="evidence" value="ECO:0007669"/>
    <property type="project" value="UniProtKB-KW"/>
</dbReference>
<dbReference type="InterPro" id="IPR050529">
    <property type="entry name" value="CYP450_sterol_14alpha_dmase"/>
</dbReference>
<keyword evidence="3 7" id="KW-0349">Heme</keyword>
<feature type="transmembrane region" description="Helical" evidence="8">
    <location>
        <begin position="12"/>
        <end position="32"/>
    </location>
</feature>
<evidence type="ECO:0000256" key="5">
    <source>
        <dbReference type="ARBA" id="ARBA00023004"/>
    </source>
</evidence>
<dbReference type="PANTHER" id="PTHR24304:SF2">
    <property type="entry name" value="24-HYDROXYCHOLESTEROL 7-ALPHA-HYDROXYLASE"/>
    <property type="match status" value="1"/>
</dbReference>
<evidence type="ECO:0000256" key="8">
    <source>
        <dbReference type="SAM" id="Phobius"/>
    </source>
</evidence>
<feature type="binding site" description="axial binding residue" evidence="7">
    <location>
        <position position="435"/>
    </location>
    <ligand>
        <name>heme</name>
        <dbReference type="ChEBI" id="CHEBI:30413"/>
    </ligand>
    <ligandPart>
        <name>Fe</name>
        <dbReference type="ChEBI" id="CHEBI:18248"/>
    </ligandPart>
</feature>
<comment type="similarity">
    <text evidence="2">Belongs to the cytochrome P450 family.</text>
</comment>
<dbReference type="InterPro" id="IPR001128">
    <property type="entry name" value="Cyt_P450"/>
</dbReference>
<keyword evidence="5 7" id="KW-0408">Iron</keyword>
<name>A0A0F7ZQG8_9HYPO</name>
<comment type="cofactor">
    <cofactor evidence="1 7">
        <name>heme</name>
        <dbReference type="ChEBI" id="CHEBI:30413"/>
    </cofactor>
</comment>
<evidence type="ECO:0000256" key="4">
    <source>
        <dbReference type="ARBA" id="ARBA00022723"/>
    </source>
</evidence>
<evidence type="ECO:0000256" key="3">
    <source>
        <dbReference type="ARBA" id="ARBA00022617"/>
    </source>
</evidence>
<feature type="transmembrane region" description="Helical" evidence="8">
    <location>
        <begin position="269"/>
        <end position="297"/>
    </location>
</feature>
<dbReference type="GO" id="GO:0020037">
    <property type="term" value="F:heme binding"/>
    <property type="evidence" value="ECO:0007669"/>
    <property type="project" value="InterPro"/>
</dbReference>
<evidence type="ECO:0008006" key="11">
    <source>
        <dbReference type="Google" id="ProtNLM"/>
    </source>
</evidence>
<proteinExistence type="inferred from homology"/>
<dbReference type="PRINTS" id="PR00465">
    <property type="entry name" value="EP450IV"/>
</dbReference>
<reference evidence="9 10" key="1">
    <citation type="journal article" date="2014" name="Genome Biol. Evol.">
        <title>Comparative genomics and transcriptomics analyses reveal divergent lifestyle features of nematode endoparasitic fungus Hirsutella minnesotensis.</title>
        <authorList>
            <person name="Lai Y."/>
            <person name="Liu K."/>
            <person name="Zhang X."/>
            <person name="Zhang X."/>
            <person name="Li K."/>
            <person name="Wang N."/>
            <person name="Shu C."/>
            <person name="Wu Y."/>
            <person name="Wang C."/>
            <person name="Bushley K.E."/>
            <person name="Xiang M."/>
            <person name="Liu X."/>
        </authorList>
    </citation>
    <scope>NUCLEOTIDE SEQUENCE [LARGE SCALE GENOMIC DNA]</scope>
    <source>
        <strain evidence="9 10">3608</strain>
    </source>
</reference>
<evidence type="ECO:0000256" key="7">
    <source>
        <dbReference type="PIRSR" id="PIRSR602403-1"/>
    </source>
</evidence>
<dbReference type="Proteomes" id="UP000054481">
    <property type="component" value="Unassembled WGS sequence"/>
</dbReference>
<keyword evidence="4 7" id="KW-0479">Metal-binding</keyword>
<dbReference type="AlphaFoldDB" id="A0A0F7ZQG8"/>
<evidence type="ECO:0000313" key="10">
    <source>
        <dbReference type="Proteomes" id="UP000054481"/>
    </source>
</evidence>
<dbReference type="InterPro" id="IPR002403">
    <property type="entry name" value="Cyt_P450_E_grp-IV"/>
</dbReference>
<evidence type="ECO:0000256" key="1">
    <source>
        <dbReference type="ARBA" id="ARBA00001971"/>
    </source>
</evidence>
<evidence type="ECO:0000313" key="9">
    <source>
        <dbReference type="EMBL" id="KJZ77225.1"/>
    </source>
</evidence>
<evidence type="ECO:0000256" key="2">
    <source>
        <dbReference type="ARBA" id="ARBA00010617"/>
    </source>
</evidence>
<dbReference type="Gene3D" id="1.10.630.10">
    <property type="entry name" value="Cytochrome P450"/>
    <property type="match status" value="1"/>
</dbReference>
<keyword evidence="8" id="KW-0812">Transmembrane</keyword>
<keyword evidence="8" id="KW-0472">Membrane</keyword>
<dbReference type="OrthoDB" id="1055148at2759"/>
<dbReference type="PANTHER" id="PTHR24304">
    <property type="entry name" value="CYTOCHROME P450 FAMILY 7"/>
    <property type="match status" value="1"/>
</dbReference>
<accession>A0A0F7ZQG8</accession>
<sequence length="497" mass="55843">MLSLIPGPEAWPASVLMLLLTGAAAIVIQMVASRPSFPSGAPRLLKGTPILGCLDFFRSRSEFLLKGRDNDPSRQFSFYYGPHPIVVVSGSSARSFFYNARGLDLQAGFSTLFAAGPSLDHLHTGDIRTIFITSFKHLMHKDRLQANLHHLVNDADVALGGLDVSRPVEPFRVMLHLIYQLTHRTLGSNDIAENPKLLAKTLESFGRLDDSSAMEIMFPWVPWPSKMKKMVAGAKLHRTFSNIMNDRRRTGRVEPDAMQTLMDQGHQDLIISIFIIGALFAGLINSAFSAAWILAYLTNNPEWYARIRNEIDAAVAKHRYSEQESAPKVLARLSMDDWETEFPMVDLALRETIRVILQGSSMRKNVSGQDIPIGDTGQIIPKDHYAIYAIEDIHMDEQAYSNPREWDPERYFPGREEDKKLPHGYLGWGAGLHPCLGMRFAKLEMTISTAFFVAYYDFERCDKNGNQPTDALPYVDRSGIGEKRPVRDIFLKCTPVG</sequence>
<dbReference type="InterPro" id="IPR036396">
    <property type="entry name" value="Cyt_P450_sf"/>
</dbReference>
<keyword evidence="8" id="KW-1133">Transmembrane helix</keyword>
<gene>
    <name evidence="9" type="ORF">HIM_03546</name>
</gene>
<dbReference type="GO" id="GO:0016705">
    <property type="term" value="F:oxidoreductase activity, acting on paired donors, with incorporation or reduction of molecular oxygen"/>
    <property type="evidence" value="ECO:0007669"/>
    <property type="project" value="InterPro"/>
</dbReference>
<protein>
    <recommendedName>
        <fullName evidence="11">Cytochrome P450 6A1</fullName>
    </recommendedName>
</protein>
<dbReference type="EMBL" id="KQ030508">
    <property type="protein sequence ID" value="KJZ77225.1"/>
    <property type="molecule type" value="Genomic_DNA"/>
</dbReference>
<keyword evidence="6" id="KW-0503">Monooxygenase</keyword>
<evidence type="ECO:0000256" key="6">
    <source>
        <dbReference type="ARBA" id="ARBA00023033"/>
    </source>
</evidence>
<organism evidence="9 10">
    <name type="scientific">Hirsutella minnesotensis 3608</name>
    <dbReference type="NCBI Taxonomy" id="1043627"/>
    <lineage>
        <taxon>Eukaryota</taxon>
        <taxon>Fungi</taxon>
        <taxon>Dikarya</taxon>
        <taxon>Ascomycota</taxon>
        <taxon>Pezizomycotina</taxon>
        <taxon>Sordariomycetes</taxon>
        <taxon>Hypocreomycetidae</taxon>
        <taxon>Hypocreales</taxon>
        <taxon>Ophiocordycipitaceae</taxon>
        <taxon>Hirsutella</taxon>
    </lineage>
</organism>
<keyword evidence="6" id="KW-0560">Oxidoreductase</keyword>
<dbReference type="GO" id="GO:0005506">
    <property type="term" value="F:iron ion binding"/>
    <property type="evidence" value="ECO:0007669"/>
    <property type="project" value="InterPro"/>
</dbReference>
<dbReference type="Pfam" id="PF00067">
    <property type="entry name" value="p450"/>
    <property type="match status" value="1"/>
</dbReference>